<gene>
    <name evidence="2" type="ORF">CgunFtcFv8_026328</name>
</gene>
<evidence type="ECO:0000313" key="3">
    <source>
        <dbReference type="Proteomes" id="UP001331515"/>
    </source>
</evidence>
<dbReference type="AlphaFoldDB" id="A0AAN8H3R6"/>
<feature type="compositionally biased region" description="Basic and acidic residues" evidence="1">
    <location>
        <begin position="110"/>
        <end position="130"/>
    </location>
</feature>
<proteinExistence type="predicted"/>
<organism evidence="2 3">
    <name type="scientific">Champsocephalus gunnari</name>
    <name type="common">Mackerel icefish</name>
    <dbReference type="NCBI Taxonomy" id="52237"/>
    <lineage>
        <taxon>Eukaryota</taxon>
        <taxon>Metazoa</taxon>
        <taxon>Chordata</taxon>
        <taxon>Craniata</taxon>
        <taxon>Vertebrata</taxon>
        <taxon>Euteleostomi</taxon>
        <taxon>Actinopterygii</taxon>
        <taxon>Neopterygii</taxon>
        <taxon>Teleostei</taxon>
        <taxon>Neoteleostei</taxon>
        <taxon>Acanthomorphata</taxon>
        <taxon>Eupercaria</taxon>
        <taxon>Perciformes</taxon>
        <taxon>Notothenioidei</taxon>
        <taxon>Channichthyidae</taxon>
        <taxon>Champsocephalus</taxon>
    </lineage>
</organism>
<feature type="compositionally biased region" description="Basic and acidic residues" evidence="1">
    <location>
        <begin position="22"/>
        <end position="34"/>
    </location>
</feature>
<accession>A0AAN8H3R6</accession>
<feature type="region of interest" description="Disordered" evidence="1">
    <location>
        <begin position="1"/>
        <end position="157"/>
    </location>
</feature>
<feature type="compositionally biased region" description="Basic and acidic residues" evidence="1">
    <location>
        <begin position="86"/>
        <end position="102"/>
    </location>
</feature>
<reference evidence="2 3" key="1">
    <citation type="journal article" date="2023" name="Mol. Biol. Evol.">
        <title>Genomics of Secondarily Temperate Adaptation in the Only Non-Antarctic Icefish.</title>
        <authorList>
            <person name="Rivera-Colon A.G."/>
            <person name="Rayamajhi N."/>
            <person name="Minhas B.F."/>
            <person name="Madrigal G."/>
            <person name="Bilyk K.T."/>
            <person name="Yoon V."/>
            <person name="Hune M."/>
            <person name="Gregory S."/>
            <person name="Cheng C.H.C."/>
            <person name="Catchen J.M."/>
        </authorList>
    </citation>
    <scope>NUCLEOTIDE SEQUENCE [LARGE SCALE GENOMIC DNA]</scope>
    <source>
        <tissue evidence="2">White muscle</tissue>
    </source>
</reference>
<keyword evidence="3" id="KW-1185">Reference proteome</keyword>
<comment type="caution">
    <text evidence="2">The sequence shown here is derived from an EMBL/GenBank/DDBJ whole genome shotgun (WGS) entry which is preliminary data.</text>
</comment>
<evidence type="ECO:0000313" key="2">
    <source>
        <dbReference type="EMBL" id="KAK5901461.1"/>
    </source>
</evidence>
<name>A0AAN8H3R6_CHAGU</name>
<protein>
    <submittedName>
        <fullName evidence="2">Uncharacterized protein</fullName>
    </submittedName>
</protein>
<dbReference type="EMBL" id="JAURVH010001532">
    <property type="protein sequence ID" value="KAK5901461.1"/>
    <property type="molecule type" value="Genomic_DNA"/>
</dbReference>
<sequence length="157" mass="16625">MHGKRWEGQNGGKAVPQTAEKAVSDVKRAAEKAKANKAKAVRKATAPGEEEEDIESLELNPGEGPSGWKPKADGASLEMGSGGEEADGKSGDKTGKKRENGKTDGGTDEGSSKEKEEKDKGKTGEEGQEKDAEEVDYNGPSTLQHRKLQYAHSLSMG</sequence>
<evidence type="ECO:0000256" key="1">
    <source>
        <dbReference type="SAM" id="MobiDB-lite"/>
    </source>
</evidence>
<dbReference type="Proteomes" id="UP001331515">
    <property type="component" value="Unassembled WGS sequence"/>
</dbReference>